<dbReference type="Pfam" id="PF01035">
    <property type="entry name" value="DNA_binding_1"/>
    <property type="match status" value="1"/>
</dbReference>
<keyword evidence="7" id="KW-0479">Metal-binding</keyword>
<dbReference type="InterPro" id="IPR014048">
    <property type="entry name" value="MethylDNA_cys_MeTrfase_DNA-bd"/>
</dbReference>
<evidence type="ECO:0000256" key="3">
    <source>
        <dbReference type="ARBA" id="ARBA00008711"/>
    </source>
</evidence>
<evidence type="ECO:0000313" key="21">
    <source>
        <dbReference type="Proteomes" id="UP001153709"/>
    </source>
</evidence>
<dbReference type="PROSITE" id="PS50157">
    <property type="entry name" value="ZINC_FINGER_C2H2_2"/>
    <property type="match status" value="4"/>
</dbReference>
<dbReference type="InterPro" id="IPR036236">
    <property type="entry name" value="Znf_C2H2_sf"/>
</dbReference>
<dbReference type="Pfam" id="PF00096">
    <property type="entry name" value="zf-C2H2"/>
    <property type="match status" value="2"/>
</dbReference>
<proteinExistence type="inferred from homology"/>
<keyword evidence="6" id="KW-0808">Transferase</keyword>
<dbReference type="SUPFAM" id="SSF57667">
    <property type="entry name" value="beta-beta-alpha zinc fingers"/>
    <property type="match status" value="3"/>
</dbReference>
<evidence type="ECO:0000256" key="8">
    <source>
        <dbReference type="ARBA" id="ARBA00022737"/>
    </source>
</evidence>
<keyword evidence="11" id="KW-0805">Transcription regulation</keyword>
<dbReference type="CDD" id="cd06445">
    <property type="entry name" value="ATase"/>
    <property type="match status" value="1"/>
</dbReference>
<dbReference type="SUPFAM" id="SSF46767">
    <property type="entry name" value="Methylated DNA-protein cysteine methyltransferase, C-terminal domain"/>
    <property type="match status" value="1"/>
</dbReference>
<dbReference type="GO" id="GO:0001227">
    <property type="term" value="F:DNA-binding transcription repressor activity, RNA polymerase II-specific"/>
    <property type="evidence" value="ECO:0007669"/>
    <property type="project" value="TreeGrafter"/>
</dbReference>
<comment type="subcellular location">
    <subcellularLocation>
        <location evidence="2">Nucleus</location>
    </subcellularLocation>
</comment>
<evidence type="ECO:0000256" key="11">
    <source>
        <dbReference type="ARBA" id="ARBA00023015"/>
    </source>
</evidence>
<evidence type="ECO:0000256" key="17">
    <source>
        <dbReference type="ARBA" id="ARBA00049348"/>
    </source>
</evidence>
<dbReference type="InterPro" id="IPR013087">
    <property type="entry name" value="Znf_C2H2_type"/>
</dbReference>
<feature type="domain" description="C2H2-type" evidence="19">
    <location>
        <begin position="382"/>
        <end position="409"/>
    </location>
</feature>
<feature type="domain" description="C2H2-type" evidence="19">
    <location>
        <begin position="290"/>
        <end position="317"/>
    </location>
</feature>
<keyword evidence="8" id="KW-0677">Repeat</keyword>
<dbReference type="InterPro" id="IPR036388">
    <property type="entry name" value="WH-like_DNA-bd_sf"/>
</dbReference>
<dbReference type="Gene3D" id="1.10.10.10">
    <property type="entry name" value="Winged helix-like DNA-binding domain superfamily/Winged helix DNA-binding domain"/>
    <property type="match status" value="1"/>
</dbReference>
<evidence type="ECO:0000256" key="6">
    <source>
        <dbReference type="ARBA" id="ARBA00022679"/>
    </source>
</evidence>
<keyword evidence="9" id="KW-0227">DNA damage</keyword>
<dbReference type="GO" id="GO:0005654">
    <property type="term" value="C:nucleoplasm"/>
    <property type="evidence" value="ECO:0007669"/>
    <property type="project" value="TreeGrafter"/>
</dbReference>
<evidence type="ECO:0000256" key="10">
    <source>
        <dbReference type="ARBA" id="ARBA00022833"/>
    </source>
</evidence>
<keyword evidence="13" id="KW-0234">DNA repair</keyword>
<dbReference type="Proteomes" id="UP001153709">
    <property type="component" value="Chromosome 6"/>
</dbReference>
<comment type="similarity">
    <text evidence="3">Belongs to the MGMT family.</text>
</comment>
<evidence type="ECO:0000256" key="1">
    <source>
        <dbReference type="ARBA" id="ARBA00001286"/>
    </source>
</evidence>
<dbReference type="Gene3D" id="3.30.160.60">
    <property type="entry name" value="Classic Zinc Finger"/>
    <property type="match status" value="5"/>
</dbReference>
<dbReference type="Pfam" id="PF13912">
    <property type="entry name" value="zf-C2H2_6"/>
    <property type="match status" value="1"/>
</dbReference>
<name>A0A9N9XGP5_DIABA</name>
<feature type="domain" description="C2H2-type" evidence="19">
    <location>
        <begin position="356"/>
        <end position="378"/>
    </location>
</feature>
<keyword evidence="14" id="KW-0539">Nucleus</keyword>
<comment type="catalytic activity">
    <reaction evidence="17">
        <text>a 6-O-methyl-2'-deoxyguanosine in DNA + L-cysteinyl-[protein] = S-methyl-L-cysteinyl-[protein] + a 2'-deoxyguanosine in DNA</text>
        <dbReference type="Rhea" id="RHEA:24000"/>
        <dbReference type="Rhea" id="RHEA-COMP:10131"/>
        <dbReference type="Rhea" id="RHEA-COMP:10132"/>
        <dbReference type="Rhea" id="RHEA-COMP:11367"/>
        <dbReference type="Rhea" id="RHEA-COMP:11368"/>
        <dbReference type="ChEBI" id="CHEBI:29950"/>
        <dbReference type="ChEBI" id="CHEBI:82612"/>
        <dbReference type="ChEBI" id="CHEBI:85445"/>
        <dbReference type="ChEBI" id="CHEBI:85448"/>
        <dbReference type="EC" id="2.1.1.63"/>
    </reaction>
</comment>
<dbReference type="PROSITE" id="PS00374">
    <property type="entry name" value="MGMT"/>
    <property type="match status" value="1"/>
</dbReference>
<dbReference type="EMBL" id="OU898281">
    <property type="protein sequence ID" value="CAG9835540.1"/>
    <property type="molecule type" value="Genomic_DNA"/>
</dbReference>
<dbReference type="PANTHER" id="PTHR24399">
    <property type="entry name" value="ZINC FINGER AND BTB DOMAIN-CONTAINING"/>
    <property type="match status" value="1"/>
</dbReference>
<gene>
    <name evidence="20" type="ORF">DIABBA_LOCUS8723</name>
</gene>
<keyword evidence="18" id="KW-0863">Zinc-finger</keyword>
<keyword evidence="12" id="KW-0804">Transcription</keyword>
<dbReference type="NCBIfam" id="TIGR00589">
    <property type="entry name" value="ogt"/>
    <property type="match status" value="1"/>
</dbReference>
<evidence type="ECO:0000259" key="19">
    <source>
        <dbReference type="PROSITE" id="PS50157"/>
    </source>
</evidence>
<dbReference type="GO" id="GO:0000978">
    <property type="term" value="F:RNA polymerase II cis-regulatory region sequence-specific DNA binding"/>
    <property type="evidence" value="ECO:0007669"/>
    <property type="project" value="TreeGrafter"/>
</dbReference>
<protein>
    <recommendedName>
        <fullName evidence="4">Methylated-DNA--protein-cysteine methyltransferase</fullName>
    </recommendedName>
    <alternativeName>
        <fullName evidence="15">6-O-methylguanine-DNA methyltransferase</fullName>
    </alternativeName>
    <alternativeName>
        <fullName evidence="16">O-6-methylguanine-DNA-alkyltransferase</fullName>
    </alternativeName>
</protein>
<dbReference type="GO" id="GO:0008270">
    <property type="term" value="F:zinc ion binding"/>
    <property type="evidence" value="ECO:0007669"/>
    <property type="project" value="UniProtKB-KW"/>
</dbReference>
<evidence type="ECO:0000256" key="14">
    <source>
        <dbReference type="ARBA" id="ARBA00023242"/>
    </source>
</evidence>
<organism evidence="20 21">
    <name type="scientific">Diabrotica balteata</name>
    <name type="common">Banded cucumber beetle</name>
    <dbReference type="NCBI Taxonomy" id="107213"/>
    <lineage>
        <taxon>Eukaryota</taxon>
        <taxon>Metazoa</taxon>
        <taxon>Ecdysozoa</taxon>
        <taxon>Arthropoda</taxon>
        <taxon>Hexapoda</taxon>
        <taxon>Insecta</taxon>
        <taxon>Pterygota</taxon>
        <taxon>Neoptera</taxon>
        <taxon>Endopterygota</taxon>
        <taxon>Coleoptera</taxon>
        <taxon>Polyphaga</taxon>
        <taxon>Cucujiformia</taxon>
        <taxon>Chrysomeloidea</taxon>
        <taxon>Chrysomelidae</taxon>
        <taxon>Galerucinae</taxon>
        <taxon>Diabroticina</taxon>
        <taxon>Diabroticites</taxon>
        <taxon>Diabrotica</taxon>
    </lineage>
</organism>
<evidence type="ECO:0000256" key="18">
    <source>
        <dbReference type="PROSITE-ProRule" id="PRU00042"/>
    </source>
</evidence>
<dbReference type="SMART" id="SM00355">
    <property type="entry name" value="ZnF_C2H2"/>
    <property type="match status" value="12"/>
</dbReference>
<feature type="domain" description="C2H2-type" evidence="19">
    <location>
        <begin position="409"/>
        <end position="436"/>
    </location>
</feature>
<evidence type="ECO:0000256" key="15">
    <source>
        <dbReference type="ARBA" id="ARBA00030795"/>
    </source>
</evidence>
<accession>A0A9N9XGP5</accession>
<dbReference type="PROSITE" id="PS00028">
    <property type="entry name" value="ZINC_FINGER_C2H2_1"/>
    <property type="match status" value="7"/>
</dbReference>
<comment type="catalytic activity">
    <reaction evidence="1">
        <text>a 4-O-methyl-thymidine in DNA + L-cysteinyl-[protein] = a thymidine in DNA + S-methyl-L-cysteinyl-[protein]</text>
        <dbReference type="Rhea" id="RHEA:53428"/>
        <dbReference type="Rhea" id="RHEA-COMP:10131"/>
        <dbReference type="Rhea" id="RHEA-COMP:10132"/>
        <dbReference type="Rhea" id="RHEA-COMP:13555"/>
        <dbReference type="Rhea" id="RHEA-COMP:13556"/>
        <dbReference type="ChEBI" id="CHEBI:29950"/>
        <dbReference type="ChEBI" id="CHEBI:82612"/>
        <dbReference type="ChEBI" id="CHEBI:137386"/>
        <dbReference type="ChEBI" id="CHEBI:137387"/>
        <dbReference type="EC" id="2.1.1.63"/>
    </reaction>
</comment>
<reference evidence="20" key="1">
    <citation type="submission" date="2022-01" db="EMBL/GenBank/DDBJ databases">
        <authorList>
            <person name="King R."/>
        </authorList>
    </citation>
    <scope>NUCLEOTIDE SEQUENCE</scope>
</reference>
<evidence type="ECO:0000256" key="12">
    <source>
        <dbReference type="ARBA" id="ARBA00023163"/>
    </source>
</evidence>
<evidence type="ECO:0000256" key="13">
    <source>
        <dbReference type="ARBA" id="ARBA00023204"/>
    </source>
</evidence>
<keyword evidence="10" id="KW-0862">Zinc</keyword>
<dbReference type="AlphaFoldDB" id="A0A9N9XGP5"/>
<sequence>MSHNCIISKISNIEYKEKSPVSIIYGKLETKYGKSVLAFLENQICFVSFGDEFNSGIDILKPLFKTLTLPVMRGTEFEITVWEYLLQIKKGTTVPYEEVAKGIGKPKAIRAVANAIAKNIIAFFIPCHRVISKNGDPADIHPTMDKIKIEEQDRPRPFQTSIRVEESNQLPYKNSRLQQESLGLFSSGIGDRKSFQDVYVNTSSSVKLQDYTESEKRYNPFASNDFYHLLDQPCSSKQADFILKQYEDVTVEKVVKKIKKRFQCPICKIGLSSSYVRVQHIDYHFKYNPVSCFSCGKFFVNKKRYFFHNVIHCIKKRRPRREIPVHVTITEEPFENNLVTNGKVTDDSVIFNKPQFECEVCLEQLTSFDALQQHLKSHPKSFDCDLCPKTFTRKSTLTQHKLTHLSPQFKCEICFKLFKSKSNRNRHLLTHSQIRNSYFKCTMCLQKFSKTISFVNHWFAHQEKLQQQCKRCNKRYIKYYELLNHYKKEHFSIPEEITFACCPYCELNFTKDSLLEHLDTKHEELKECGLKKPFTCQYCPMSFISEQALENHVAVDRRPVQCNICCIEICNHDSLVKHLQEAHINLKTPFLCVICTREFPDKDTLVSHLLSEQGNDSAEYFKQCEICRWNFFDEQEFNAHWKALHHLQLPVEEVVEQQEVNEPVVEETDEAKDEFDIVYQALEIKEDTVEYSGFFDLC</sequence>
<evidence type="ECO:0000256" key="5">
    <source>
        <dbReference type="ARBA" id="ARBA00022603"/>
    </source>
</evidence>
<evidence type="ECO:0000256" key="2">
    <source>
        <dbReference type="ARBA" id="ARBA00004123"/>
    </source>
</evidence>
<evidence type="ECO:0000313" key="20">
    <source>
        <dbReference type="EMBL" id="CAG9835540.1"/>
    </source>
</evidence>
<dbReference type="GO" id="GO:0032259">
    <property type="term" value="P:methylation"/>
    <property type="evidence" value="ECO:0007669"/>
    <property type="project" value="UniProtKB-KW"/>
</dbReference>
<evidence type="ECO:0000256" key="7">
    <source>
        <dbReference type="ARBA" id="ARBA00022723"/>
    </source>
</evidence>
<dbReference type="GO" id="GO:0003908">
    <property type="term" value="F:methylated-DNA-[protein]-cysteine S-methyltransferase activity"/>
    <property type="evidence" value="ECO:0007669"/>
    <property type="project" value="UniProtKB-EC"/>
</dbReference>
<dbReference type="GO" id="GO:0006281">
    <property type="term" value="P:DNA repair"/>
    <property type="evidence" value="ECO:0007669"/>
    <property type="project" value="UniProtKB-KW"/>
</dbReference>
<evidence type="ECO:0000256" key="16">
    <source>
        <dbReference type="ARBA" id="ARBA00031621"/>
    </source>
</evidence>
<evidence type="ECO:0000256" key="4">
    <source>
        <dbReference type="ARBA" id="ARBA00015377"/>
    </source>
</evidence>
<evidence type="ECO:0000256" key="9">
    <source>
        <dbReference type="ARBA" id="ARBA00022763"/>
    </source>
</evidence>
<keyword evidence="5" id="KW-0489">Methyltransferase</keyword>
<keyword evidence="21" id="KW-1185">Reference proteome</keyword>
<dbReference type="PANTHER" id="PTHR24399:SF23">
    <property type="entry name" value="C2H2-TYPE DOMAIN-CONTAINING PROTEIN"/>
    <property type="match status" value="1"/>
</dbReference>
<dbReference type="OrthoDB" id="1907495at2759"/>
<dbReference type="InterPro" id="IPR001497">
    <property type="entry name" value="MethylDNA_cys_MeTrfase_AS"/>
</dbReference>
<dbReference type="InterPro" id="IPR036217">
    <property type="entry name" value="MethylDNA_cys_MeTrfase_DNAb"/>
</dbReference>